<dbReference type="GO" id="GO:0003700">
    <property type="term" value="F:DNA-binding transcription factor activity"/>
    <property type="evidence" value="ECO:0007669"/>
    <property type="project" value="InterPro"/>
</dbReference>
<name>A0AA47EN80_9CLOT</name>
<evidence type="ECO:0000256" key="4">
    <source>
        <dbReference type="ARBA" id="ARBA00023012"/>
    </source>
</evidence>
<keyword evidence="2 9" id="KW-0963">Cytoplasm</keyword>
<dbReference type="InterPro" id="IPR012052">
    <property type="entry name" value="Spore_0_A"/>
</dbReference>
<sequence length="272" mass="30771">MEESKINIIIADDHKEFCNILYDYISKQEDIIVTGIANNGVETIKLIEEKKPDIVVLDIIMPILDGFEVLERLNTMNLESKPLIIILSAVGQDNITQRALSLGADYYVVKPFDMGVLVKRIRQIVYNTIDNSDVKKILTYVDDTEIKVDKNQSYDDTLITQITNIMHEIGIPVHIKGYMFVREAISMVVNDIGLLSGITKVLYPLVGKKYNTTASRVERAILHAINVAWSRGQLETINKIFGYTINNEKGKPTNLEFIAMVADKIRLQNRVG</sequence>
<protein>
    <recommendedName>
        <fullName evidence="9">Stage 0 sporulation protein A homolog</fullName>
    </recommendedName>
</protein>
<keyword evidence="9" id="KW-0749">Sporulation</keyword>
<dbReference type="PIRSF" id="PIRSF002937">
    <property type="entry name" value="Res_reg_Spo0A"/>
    <property type="match status" value="1"/>
</dbReference>
<dbReference type="SMART" id="SM00448">
    <property type="entry name" value="REC"/>
    <property type="match status" value="1"/>
</dbReference>
<evidence type="ECO:0000313" key="13">
    <source>
        <dbReference type="Proteomes" id="UP001164733"/>
    </source>
</evidence>
<dbReference type="EMBL" id="CP086239">
    <property type="protein sequence ID" value="WAG62449.1"/>
    <property type="molecule type" value="Genomic_DNA"/>
</dbReference>
<comment type="function">
    <text evidence="9">May play the central regulatory role in sporulation. It may be an element of the effector pathway responsible for the activation of sporulation genes in response to nutritional stress. Spo0A may act in concert with spo0H (a sigma factor) to control the expression of some genes that are critical to the sporulation process.</text>
</comment>
<keyword evidence="5 9" id="KW-0805">Transcription regulation</keyword>
<dbReference type="AlphaFoldDB" id="A0AA47EN80"/>
<evidence type="ECO:0000256" key="2">
    <source>
        <dbReference type="ARBA" id="ARBA00022490"/>
    </source>
</evidence>
<keyword evidence="4 9" id="KW-0902">Two-component regulatory system</keyword>
<evidence type="ECO:0000313" key="12">
    <source>
        <dbReference type="EMBL" id="WAG62449.1"/>
    </source>
</evidence>
<keyword evidence="8 9" id="KW-0804">Transcription</keyword>
<proteinExistence type="predicted"/>
<dbReference type="InterPro" id="IPR014879">
    <property type="entry name" value="Spo0A_C"/>
</dbReference>
<dbReference type="InterPro" id="IPR039420">
    <property type="entry name" value="WalR-like"/>
</dbReference>
<dbReference type="InterPro" id="IPR001789">
    <property type="entry name" value="Sig_transdc_resp-reg_receiver"/>
</dbReference>
<keyword evidence="9" id="KW-0106">Calcium</keyword>
<organism evidence="12 13">
    <name type="scientific">Clostridium estertheticum</name>
    <dbReference type="NCBI Taxonomy" id="238834"/>
    <lineage>
        <taxon>Bacteria</taxon>
        <taxon>Bacillati</taxon>
        <taxon>Bacillota</taxon>
        <taxon>Clostridia</taxon>
        <taxon>Eubacteriales</taxon>
        <taxon>Clostridiaceae</taxon>
        <taxon>Clostridium</taxon>
    </lineage>
</organism>
<dbReference type="NCBIfam" id="TIGR02875">
    <property type="entry name" value="spore_0_A"/>
    <property type="match status" value="1"/>
</dbReference>
<dbReference type="GO" id="GO:0032993">
    <property type="term" value="C:protein-DNA complex"/>
    <property type="evidence" value="ECO:0007669"/>
    <property type="project" value="TreeGrafter"/>
</dbReference>
<comment type="subcellular location">
    <subcellularLocation>
        <location evidence="1 9">Cytoplasm</location>
    </subcellularLocation>
</comment>
<dbReference type="CDD" id="cd17561">
    <property type="entry name" value="REC_Spo0A"/>
    <property type="match status" value="1"/>
</dbReference>
<evidence type="ECO:0000256" key="5">
    <source>
        <dbReference type="ARBA" id="ARBA00023015"/>
    </source>
</evidence>
<keyword evidence="7 9" id="KW-0010">Activator</keyword>
<dbReference type="GO" id="GO:0005829">
    <property type="term" value="C:cytosol"/>
    <property type="evidence" value="ECO:0007669"/>
    <property type="project" value="TreeGrafter"/>
</dbReference>
<dbReference type="PANTHER" id="PTHR48111">
    <property type="entry name" value="REGULATOR OF RPOS"/>
    <property type="match status" value="1"/>
</dbReference>
<evidence type="ECO:0000256" key="8">
    <source>
        <dbReference type="ARBA" id="ARBA00023163"/>
    </source>
</evidence>
<evidence type="ECO:0000256" key="9">
    <source>
        <dbReference type="PIRNR" id="PIRNR002937"/>
    </source>
</evidence>
<dbReference type="Pfam" id="PF08769">
    <property type="entry name" value="Spo0A_C"/>
    <property type="match status" value="1"/>
</dbReference>
<dbReference type="GO" id="GO:0042173">
    <property type="term" value="P:regulation of sporulation resulting in formation of a cellular spore"/>
    <property type="evidence" value="ECO:0007669"/>
    <property type="project" value="InterPro"/>
</dbReference>
<dbReference type="Proteomes" id="UP001164733">
    <property type="component" value="Chromosome"/>
</dbReference>
<dbReference type="Pfam" id="PF00072">
    <property type="entry name" value="Response_reg"/>
    <property type="match status" value="1"/>
</dbReference>
<dbReference type="RefSeq" id="WP_216126275.1">
    <property type="nucleotide sequence ID" value="NZ_CP086239.1"/>
</dbReference>
<evidence type="ECO:0000256" key="10">
    <source>
        <dbReference type="PROSITE-ProRule" id="PRU00169"/>
    </source>
</evidence>
<accession>A0AA47EN80</accession>
<keyword evidence="3 10" id="KW-0597">Phosphoprotein</keyword>
<dbReference type="GO" id="GO:0051606">
    <property type="term" value="P:detection of stimulus"/>
    <property type="evidence" value="ECO:0007669"/>
    <property type="project" value="InterPro"/>
</dbReference>
<evidence type="ECO:0000256" key="7">
    <source>
        <dbReference type="ARBA" id="ARBA00023159"/>
    </source>
</evidence>
<keyword evidence="9" id="KW-0678">Repressor</keyword>
<comment type="cofactor">
    <cofactor evidence="9">
        <name>Ca(2+)</name>
        <dbReference type="ChEBI" id="CHEBI:29108"/>
    </cofactor>
    <text evidence="9">Binds 1 Ca(2+) ion per subunit.</text>
</comment>
<keyword evidence="9" id="KW-0479">Metal-binding</keyword>
<gene>
    <name evidence="12" type="primary">spo0A</name>
    <name evidence="12" type="ORF">LL038_09520</name>
</gene>
<dbReference type="GO" id="GO:0000976">
    <property type="term" value="F:transcription cis-regulatory region binding"/>
    <property type="evidence" value="ECO:0007669"/>
    <property type="project" value="TreeGrafter"/>
</dbReference>
<evidence type="ECO:0000256" key="1">
    <source>
        <dbReference type="ARBA" id="ARBA00004496"/>
    </source>
</evidence>
<keyword evidence="6 9" id="KW-0238">DNA-binding</keyword>
<dbReference type="PANTHER" id="PTHR48111:SF1">
    <property type="entry name" value="TWO-COMPONENT RESPONSE REGULATOR ORR33"/>
    <property type="match status" value="1"/>
</dbReference>
<dbReference type="PROSITE" id="PS50110">
    <property type="entry name" value="RESPONSE_REGULATORY"/>
    <property type="match status" value="1"/>
</dbReference>
<feature type="modified residue" description="4-aspartylphosphate" evidence="10">
    <location>
        <position position="58"/>
    </location>
</feature>
<feature type="domain" description="Response regulatory" evidence="11">
    <location>
        <begin position="7"/>
        <end position="125"/>
    </location>
</feature>
<evidence type="ECO:0000256" key="3">
    <source>
        <dbReference type="ARBA" id="ARBA00022553"/>
    </source>
</evidence>
<evidence type="ECO:0000256" key="6">
    <source>
        <dbReference type="ARBA" id="ARBA00023125"/>
    </source>
</evidence>
<reference evidence="12" key="1">
    <citation type="submission" date="2021-11" db="EMBL/GenBank/DDBJ databases">
        <title>Clostridia strains as spoilage organisms.</title>
        <authorList>
            <person name="Wambui J."/>
            <person name="Stevens M.J.A."/>
            <person name="Stephan R."/>
        </authorList>
    </citation>
    <scope>NUCLEOTIDE SEQUENCE</scope>
    <source>
        <strain evidence="12">CF009</strain>
    </source>
</reference>
<dbReference type="GO" id="GO:0000156">
    <property type="term" value="F:phosphorelay response regulator activity"/>
    <property type="evidence" value="ECO:0007669"/>
    <property type="project" value="TreeGrafter"/>
</dbReference>
<evidence type="ECO:0000259" key="11">
    <source>
        <dbReference type="PROSITE" id="PS50110"/>
    </source>
</evidence>
<dbReference type="GO" id="GO:0005509">
    <property type="term" value="F:calcium ion binding"/>
    <property type="evidence" value="ECO:0007669"/>
    <property type="project" value="InterPro"/>
</dbReference>